<keyword evidence="1" id="KW-0175">Coiled coil</keyword>
<dbReference type="Proteomes" id="UP000001343">
    <property type="component" value="Unassembled WGS sequence"/>
</dbReference>
<evidence type="ECO:0000313" key="4">
    <source>
        <dbReference type="EMBL" id="EKS01399.1"/>
    </source>
</evidence>
<protein>
    <submittedName>
        <fullName evidence="4">Transposase domain protein</fullName>
    </submittedName>
</protein>
<evidence type="ECO:0000256" key="1">
    <source>
        <dbReference type="SAM" id="Coils"/>
    </source>
</evidence>
<accession>A0AA87SXP6</accession>
<evidence type="ECO:0000259" key="3">
    <source>
        <dbReference type="Pfam" id="PF02371"/>
    </source>
</evidence>
<dbReference type="EMBL" id="AKWM02000021">
    <property type="protein sequence ID" value="EKS01399.1"/>
    <property type="molecule type" value="Genomic_DNA"/>
</dbReference>
<reference evidence="4 5" key="1">
    <citation type="journal article" date="2014" name="Int. J. Syst. Evol. Microbiol.">
        <title>Leptospira mayottensis sp. nov., a pathogenic species of the genus Leptospira isolated from humans.</title>
        <authorList>
            <person name="Bourhy P."/>
            <person name="Collet L."/>
            <person name="Brisse S."/>
            <person name="Picardeau M."/>
        </authorList>
    </citation>
    <scope>NUCLEOTIDE SEQUENCE [LARGE SCALE GENOMIC DNA]</scope>
    <source>
        <strain evidence="4 5">200901122</strain>
    </source>
</reference>
<gene>
    <name evidence="4" type="ORF">LEP1GSC125_0515</name>
</gene>
<dbReference type="GO" id="GO:0006313">
    <property type="term" value="P:DNA transposition"/>
    <property type="evidence" value="ECO:0007669"/>
    <property type="project" value="InterPro"/>
</dbReference>
<evidence type="ECO:0000313" key="5">
    <source>
        <dbReference type="Proteomes" id="UP000001343"/>
    </source>
</evidence>
<feature type="domain" description="Transposase IS116/IS110/IS902 C-terminal" evidence="3">
    <location>
        <begin position="177"/>
        <end position="216"/>
    </location>
</feature>
<dbReference type="AlphaFoldDB" id="A0AA87SXP6"/>
<name>A0AA87SXP6_9LEPT</name>
<dbReference type="Pfam" id="PF02371">
    <property type="entry name" value="Transposase_20"/>
    <property type="match status" value="1"/>
</dbReference>
<dbReference type="InterPro" id="IPR047650">
    <property type="entry name" value="Transpos_IS110"/>
</dbReference>
<comment type="caution">
    <text evidence="4">The sequence shown here is derived from an EMBL/GenBank/DDBJ whole genome shotgun (WGS) entry which is preliminary data.</text>
</comment>
<dbReference type="PANTHER" id="PTHR33055:SF3">
    <property type="entry name" value="PUTATIVE TRANSPOSASE FOR IS117-RELATED"/>
    <property type="match status" value="1"/>
</dbReference>
<evidence type="ECO:0000259" key="2">
    <source>
        <dbReference type="Pfam" id="PF01548"/>
    </source>
</evidence>
<sequence length="219" mass="25433">MGRSLGVRTRSIDESKSQSFRIAKTILKVHKEVQVIVLNPGDLTTIYQSLKKTDKEDSLKIARLIQRFPIEELPVVPISDEEEDNRRLCTEQENWTRQLTQNKNRLHSLFTQAGVTQITKKHLRTKLSREFYINLLPERYKKEAERILKVLDLMEQNLKLIEKEIKEALKKNKAYAQTILSMSGIGLFTSLEIMSYMGDCKRFSSAKQTYHYVGLVSRG</sequence>
<dbReference type="GO" id="GO:0003677">
    <property type="term" value="F:DNA binding"/>
    <property type="evidence" value="ECO:0007669"/>
    <property type="project" value="InterPro"/>
</dbReference>
<dbReference type="InterPro" id="IPR003346">
    <property type="entry name" value="Transposase_20"/>
</dbReference>
<feature type="domain" description="Transposase IS110-like N-terminal" evidence="2">
    <location>
        <begin position="29"/>
        <end position="112"/>
    </location>
</feature>
<organism evidence="4 5">
    <name type="scientific">Leptospira mayottensis 200901122</name>
    <dbReference type="NCBI Taxonomy" id="1193010"/>
    <lineage>
        <taxon>Bacteria</taxon>
        <taxon>Pseudomonadati</taxon>
        <taxon>Spirochaetota</taxon>
        <taxon>Spirochaetia</taxon>
        <taxon>Leptospirales</taxon>
        <taxon>Leptospiraceae</taxon>
        <taxon>Leptospira</taxon>
    </lineage>
</organism>
<dbReference type="PANTHER" id="PTHR33055">
    <property type="entry name" value="TRANSPOSASE FOR INSERTION SEQUENCE ELEMENT IS1111A"/>
    <property type="match status" value="1"/>
</dbReference>
<dbReference type="Pfam" id="PF01548">
    <property type="entry name" value="DEDD_Tnp_IS110"/>
    <property type="match status" value="1"/>
</dbReference>
<feature type="coiled-coil region" evidence="1">
    <location>
        <begin position="144"/>
        <end position="178"/>
    </location>
</feature>
<dbReference type="GO" id="GO:0004803">
    <property type="term" value="F:transposase activity"/>
    <property type="evidence" value="ECO:0007669"/>
    <property type="project" value="InterPro"/>
</dbReference>
<dbReference type="InterPro" id="IPR002525">
    <property type="entry name" value="Transp_IS110-like_N"/>
</dbReference>
<proteinExistence type="predicted"/>